<dbReference type="RefSeq" id="WP_128970245.1">
    <property type="nucleotide sequence ID" value="NZ_CP070615.1"/>
</dbReference>
<dbReference type="EMBL" id="CP070615">
    <property type="protein sequence ID" value="QSE87616.1"/>
    <property type="molecule type" value="Genomic_DNA"/>
</dbReference>
<reference evidence="3 4" key="2">
    <citation type="journal article" date="2022" name="Arch. Microbiol.">
        <title>Rhodococcus pseudokoreensis sp. nov. isolated from the rhizosphere of young M26 apple rootstocks.</title>
        <authorList>
            <person name="Kampfer P."/>
            <person name="Glaeser S.P."/>
            <person name="Blom J."/>
            <person name="Wolf J."/>
            <person name="Benning S."/>
            <person name="Schloter M."/>
            <person name="Neumann-Schaal M."/>
        </authorList>
    </citation>
    <scope>NUCLEOTIDE SEQUENCE [LARGE SCALE GENOMIC DNA]</scope>
    <source>
        <strain evidence="3 4">R79</strain>
    </source>
</reference>
<accession>A0A974VYL0</accession>
<geneLocation type="plasmid" evidence="3 4">
    <name>unnamed4</name>
</geneLocation>
<protein>
    <submittedName>
        <fullName evidence="3">Uncharacterized protein</fullName>
    </submittedName>
</protein>
<feature type="transmembrane region" description="Helical" evidence="2">
    <location>
        <begin position="12"/>
        <end position="29"/>
    </location>
</feature>
<evidence type="ECO:0000313" key="3">
    <source>
        <dbReference type="EMBL" id="QSE87616.1"/>
    </source>
</evidence>
<feature type="region of interest" description="Disordered" evidence="1">
    <location>
        <begin position="102"/>
        <end position="123"/>
    </location>
</feature>
<name>A0A974VYL0_9NOCA</name>
<dbReference type="Proteomes" id="UP000662986">
    <property type="component" value="Plasmid unnamed4"/>
</dbReference>
<keyword evidence="4" id="KW-1185">Reference proteome</keyword>
<feature type="transmembrane region" description="Helical" evidence="2">
    <location>
        <begin position="77"/>
        <end position="94"/>
    </location>
</feature>
<keyword evidence="2" id="KW-0472">Membrane</keyword>
<keyword evidence="2" id="KW-0812">Transmembrane</keyword>
<proteinExistence type="predicted"/>
<sequence length="139" mass="14218">MSGLRPSLRLRYLLLIITALASIAGILLTQQVGHPPAAYTHAAIPVVDGVASADTASVADTALPPDEEDRQMPAGGVHLQLCLAALAGALGLLLKFGPRGRAPWPGDSDTGPPSRTGIRASTSARAPAPVLSLTCVLRV</sequence>
<evidence type="ECO:0000313" key="4">
    <source>
        <dbReference type="Proteomes" id="UP000662986"/>
    </source>
</evidence>
<evidence type="ECO:0000256" key="1">
    <source>
        <dbReference type="SAM" id="MobiDB-lite"/>
    </source>
</evidence>
<organism evidence="3 4">
    <name type="scientific">Rhodococcus pseudokoreensis</name>
    <dbReference type="NCBI Taxonomy" id="2811421"/>
    <lineage>
        <taxon>Bacteria</taxon>
        <taxon>Bacillati</taxon>
        <taxon>Actinomycetota</taxon>
        <taxon>Actinomycetes</taxon>
        <taxon>Mycobacteriales</taxon>
        <taxon>Nocardiaceae</taxon>
        <taxon>Rhodococcus</taxon>
    </lineage>
</organism>
<keyword evidence="3" id="KW-0614">Plasmid</keyword>
<evidence type="ECO:0000256" key="2">
    <source>
        <dbReference type="SAM" id="Phobius"/>
    </source>
</evidence>
<keyword evidence="2" id="KW-1133">Transmembrane helix</keyword>
<reference evidence="3 4" key="1">
    <citation type="journal article" date="2021" name="Microbiol. Resour. Announc.">
        <title>Complete Genome Sequences of Two Rhodococcus sp. Strains with Large and Linear Chromosomes, Isolated from Apple Rhizosphere.</title>
        <authorList>
            <person name="Benning S."/>
            <person name="Brugnone N."/>
            <person name="Siani R."/>
            <person name="Kublik S."/>
            <person name="Schloter M."/>
            <person name="Rad V."/>
        </authorList>
    </citation>
    <scope>NUCLEOTIDE SEQUENCE [LARGE SCALE GENOMIC DNA]</scope>
    <source>
        <strain evidence="3 4">R79</strain>
    </source>
</reference>
<gene>
    <name evidence="3" type="ORF">JWS13_02840</name>
</gene>